<organism evidence="13 14">
    <name type="scientific">Evtepia gabavorous</name>
    <dbReference type="NCBI Taxonomy" id="2211183"/>
    <lineage>
        <taxon>Bacteria</taxon>
        <taxon>Bacillati</taxon>
        <taxon>Bacillota</taxon>
        <taxon>Clostridia</taxon>
        <taxon>Eubacteriales</taxon>
        <taxon>Evtepia</taxon>
    </lineage>
</organism>
<dbReference type="AlphaFoldDB" id="A0A3E2B1G3"/>
<keyword evidence="5 11" id="KW-0812">Transmembrane</keyword>
<comment type="similarity">
    <text evidence="3">Belongs to the peptidase M50B family.</text>
</comment>
<dbReference type="PANTHER" id="PTHR42837:SF2">
    <property type="entry name" value="MEMBRANE METALLOPROTEASE ARASP2, CHLOROPLASTIC-RELATED"/>
    <property type="match status" value="1"/>
</dbReference>
<evidence type="ECO:0000256" key="4">
    <source>
        <dbReference type="ARBA" id="ARBA00022670"/>
    </source>
</evidence>
<dbReference type="OrthoDB" id="9782003at2"/>
<keyword evidence="6" id="KW-0378">Hydrolase</keyword>
<evidence type="ECO:0000313" key="14">
    <source>
        <dbReference type="Proteomes" id="UP000260649"/>
    </source>
</evidence>
<evidence type="ECO:0000313" key="13">
    <source>
        <dbReference type="EMBL" id="RFT05835.1"/>
    </source>
</evidence>
<keyword evidence="10 11" id="KW-0472">Membrane</keyword>
<dbReference type="InterPro" id="IPR008915">
    <property type="entry name" value="Peptidase_M50"/>
</dbReference>
<reference evidence="13 14" key="1">
    <citation type="submission" date="2018-07" db="EMBL/GenBank/DDBJ databases">
        <title>GABA Modulating Bacteria of the Human Gut Microbiota.</title>
        <authorList>
            <person name="Strandwitz P."/>
            <person name="Kim K.H."/>
            <person name="Terekhova D."/>
            <person name="Liu J.K."/>
            <person name="Sharma A."/>
            <person name="Levering J."/>
            <person name="Mcdonald D."/>
            <person name="Dietrich D."/>
            <person name="Ramadhar T.R."/>
            <person name="Lekbua A."/>
            <person name="Mroue N."/>
            <person name="Liston C."/>
            <person name="Stewart E.J."/>
            <person name="Dubin M.J."/>
            <person name="Zengler K."/>
            <person name="Knight R."/>
            <person name="Gilbert J.A."/>
            <person name="Clardy J."/>
            <person name="Lewis K."/>
        </authorList>
    </citation>
    <scope>NUCLEOTIDE SEQUENCE [LARGE SCALE GENOMIC DNA]</scope>
    <source>
        <strain evidence="13 14">KLE1738</strain>
    </source>
</reference>
<evidence type="ECO:0000256" key="5">
    <source>
        <dbReference type="ARBA" id="ARBA00022692"/>
    </source>
</evidence>
<feature type="domain" description="Peptidase M50" evidence="12">
    <location>
        <begin position="8"/>
        <end position="339"/>
    </location>
</feature>
<evidence type="ECO:0000256" key="11">
    <source>
        <dbReference type="SAM" id="Phobius"/>
    </source>
</evidence>
<evidence type="ECO:0000256" key="3">
    <source>
        <dbReference type="ARBA" id="ARBA00007931"/>
    </source>
</evidence>
<accession>A0A3E2B1G3</accession>
<dbReference type="SUPFAM" id="SSF50156">
    <property type="entry name" value="PDZ domain-like"/>
    <property type="match status" value="1"/>
</dbReference>
<dbReference type="Gene3D" id="2.30.42.10">
    <property type="match status" value="1"/>
</dbReference>
<gene>
    <name evidence="13" type="ORF">DV520_10655</name>
</gene>
<keyword evidence="14" id="KW-1185">Reference proteome</keyword>
<dbReference type="Pfam" id="PF02163">
    <property type="entry name" value="Peptidase_M50"/>
    <property type="match status" value="1"/>
</dbReference>
<evidence type="ECO:0000259" key="12">
    <source>
        <dbReference type="Pfam" id="PF02163"/>
    </source>
</evidence>
<protein>
    <submittedName>
        <fullName evidence="13">RIP metalloprotease RseP</fullName>
    </submittedName>
</protein>
<comment type="subcellular location">
    <subcellularLocation>
        <location evidence="2">Membrane</location>
        <topology evidence="2">Multi-pass membrane protein</topology>
    </subcellularLocation>
</comment>
<comment type="cofactor">
    <cofactor evidence="1">
        <name>Zn(2+)</name>
        <dbReference type="ChEBI" id="CHEBI:29105"/>
    </cofactor>
</comment>
<keyword evidence="7" id="KW-0862">Zinc</keyword>
<evidence type="ECO:0000256" key="8">
    <source>
        <dbReference type="ARBA" id="ARBA00022989"/>
    </source>
</evidence>
<sequence length="353" mass="38415">MLVYIIVGILLFGLLIAVHEGGHFLTAKLLGVQVNEFAIGMGPALVSFQRGETQYSLRAFPIGGYCAMEGEDEENDNPRSFSNKSPWRKLIILAAGSVMNFIAGFVLVAILFGTAGSYVVPVVRDFMDGFSCAGAEGLQAGDRIVSVNGHRIFVYSDLSTQLSTATGETMDLVVERNGEKVVLDDLPLQPQDYTVDGQTVKMYGIYFDVEEVTFPGLMKQSWNTCWYFARAVWSGLVMLVSGQVGLDDMSGPVGIVSYLGEAGSQGGSIVAGLENVCYIIALIAVNLAIMNLLPIPALDGGRIFLLLVGELWFLLSGRKLNPKYEAWLHGIFFALLILLMVVVTFSDIWKLVK</sequence>
<dbReference type="RefSeq" id="WP_021919197.1">
    <property type="nucleotide sequence ID" value="NZ_CAKXKJ010000046.1"/>
</dbReference>
<evidence type="ECO:0000256" key="2">
    <source>
        <dbReference type="ARBA" id="ARBA00004141"/>
    </source>
</evidence>
<dbReference type="GO" id="GO:0016020">
    <property type="term" value="C:membrane"/>
    <property type="evidence" value="ECO:0007669"/>
    <property type="project" value="UniProtKB-SubCell"/>
</dbReference>
<feature type="transmembrane region" description="Helical" evidence="11">
    <location>
        <begin position="266"/>
        <end position="289"/>
    </location>
</feature>
<dbReference type="GO" id="GO:0006508">
    <property type="term" value="P:proteolysis"/>
    <property type="evidence" value="ECO:0007669"/>
    <property type="project" value="UniProtKB-KW"/>
</dbReference>
<dbReference type="InterPro" id="IPR004387">
    <property type="entry name" value="Pept_M50_Zn"/>
</dbReference>
<keyword evidence="8 11" id="KW-1133">Transmembrane helix</keyword>
<dbReference type="PANTHER" id="PTHR42837">
    <property type="entry name" value="REGULATOR OF SIGMA-E PROTEASE RSEP"/>
    <property type="match status" value="1"/>
</dbReference>
<proteinExistence type="inferred from homology"/>
<dbReference type="GO" id="GO:0004222">
    <property type="term" value="F:metalloendopeptidase activity"/>
    <property type="evidence" value="ECO:0007669"/>
    <property type="project" value="InterPro"/>
</dbReference>
<evidence type="ECO:0000256" key="7">
    <source>
        <dbReference type="ARBA" id="ARBA00022833"/>
    </source>
</evidence>
<keyword evidence="9 13" id="KW-0482">Metalloprotease</keyword>
<evidence type="ECO:0000256" key="6">
    <source>
        <dbReference type="ARBA" id="ARBA00022801"/>
    </source>
</evidence>
<dbReference type="CDD" id="cd06163">
    <property type="entry name" value="S2P-M50_PDZ_RseP-like"/>
    <property type="match status" value="1"/>
</dbReference>
<name>A0A3E2B1G3_9FIRM</name>
<keyword evidence="4 13" id="KW-0645">Protease</keyword>
<evidence type="ECO:0000256" key="10">
    <source>
        <dbReference type="ARBA" id="ARBA00023136"/>
    </source>
</evidence>
<evidence type="ECO:0000256" key="9">
    <source>
        <dbReference type="ARBA" id="ARBA00023049"/>
    </source>
</evidence>
<dbReference type="Proteomes" id="UP000260649">
    <property type="component" value="Unassembled WGS sequence"/>
</dbReference>
<comment type="caution">
    <text evidence="13">The sequence shown here is derived from an EMBL/GenBank/DDBJ whole genome shotgun (WGS) entry which is preliminary data.</text>
</comment>
<dbReference type="GeneID" id="97996195"/>
<dbReference type="InterPro" id="IPR036034">
    <property type="entry name" value="PDZ_sf"/>
</dbReference>
<feature type="transmembrane region" description="Helical" evidence="11">
    <location>
        <begin position="90"/>
        <end position="120"/>
    </location>
</feature>
<dbReference type="EMBL" id="QQRQ01000026">
    <property type="protein sequence ID" value="RFT05835.1"/>
    <property type="molecule type" value="Genomic_DNA"/>
</dbReference>
<feature type="transmembrane region" description="Helical" evidence="11">
    <location>
        <begin position="327"/>
        <end position="349"/>
    </location>
</feature>
<evidence type="ECO:0000256" key="1">
    <source>
        <dbReference type="ARBA" id="ARBA00001947"/>
    </source>
</evidence>